<sequence length="162" mass="17312">MLTSAVAINQFQLAGFQKIAADIPDAALYQPAAGHQHSPVWVMGHLALTGEMGHQFFGGSIKHPEWMPLFAPGSSGEVSPDTGLTKQALIGAVTEAYTQLQKYALESATPELLSQPHGIDLFDGTPIKTIGDAITLLLTNHFGFHLAQLSSCRREAGFAPLF</sequence>
<dbReference type="InterPro" id="IPR034660">
    <property type="entry name" value="DinB/YfiT-like"/>
</dbReference>
<protein>
    <submittedName>
        <fullName evidence="2">DinB family protein</fullName>
    </submittedName>
</protein>
<dbReference type="Pfam" id="PF12867">
    <property type="entry name" value="DinB_2"/>
    <property type="match status" value="1"/>
</dbReference>
<dbReference type="RefSeq" id="WP_105359628.1">
    <property type="nucleotide sequence ID" value="NZ_PUIA01000094.1"/>
</dbReference>
<dbReference type="Gene3D" id="1.20.120.450">
    <property type="entry name" value="dinb family like domain"/>
    <property type="match status" value="1"/>
</dbReference>
<accession>A0A2S8EYP6</accession>
<name>A0A2S8EYP6_9BACT</name>
<dbReference type="Proteomes" id="UP000240009">
    <property type="component" value="Unassembled WGS sequence"/>
</dbReference>
<reference evidence="2 3" key="1">
    <citation type="submission" date="2018-02" db="EMBL/GenBank/DDBJ databases">
        <title>Comparative genomes isolates from brazilian mangrove.</title>
        <authorList>
            <person name="Araujo J.E."/>
            <person name="Taketani R.G."/>
            <person name="Silva M.C.P."/>
            <person name="Loureco M.V."/>
            <person name="Andreote F.D."/>
        </authorList>
    </citation>
    <scope>NUCLEOTIDE SEQUENCE [LARGE SCALE GENOMIC DNA]</scope>
    <source>
        <strain evidence="2 3">HEX-2 MGV</strain>
    </source>
</reference>
<gene>
    <name evidence="2" type="ORF">C5Y96_26405</name>
</gene>
<dbReference type="EMBL" id="PUIA01000094">
    <property type="protein sequence ID" value="PQO25039.1"/>
    <property type="molecule type" value="Genomic_DNA"/>
</dbReference>
<evidence type="ECO:0000259" key="1">
    <source>
        <dbReference type="Pfam" id="PF12867"/>
    </source>
</evidence>
<evidence type="ECO:0000313" key="2">
    <source>
        <dbReference type="EMBL" id="PQO25039.1"/>
    </source>
</evidence>
<comment type="caution">
    <text evidence="2">The sequence shown here is derived from an EMBL/GenBank/DDBJ whole genome shotgun (WGS) entry which is preliminary data.</text>
</comment>
<evidence type="ECO:0000313" key="3">
    <source>
        <dbReference type="Proteomes" id="UP000240009"/>
    </source>
</evidence>
<dbReference type="InterPro" id="IPR024775">
    <property type="entry name" value="DinB-like"/>
</dbReference>
<organism evidence="2 3">
    <name type="scientific">Blastopirellula marina</name>
    <dbReference type="NCBI Taxonomy" id="124"/>
    <lineage>
        <taxon>Bacteria</taxon>
        <taxon>Pseudomonadati</taxon>
        <taxon>Planctomycetota</taxon>
        <taxon>Planctomycetia</taxon>
        <taxon>Pirellulales</taxon>
        <taxon>Pirellulaceae</taxon>
        <taxon>Blastopirellula</taxon>
    </lineage>
</organism>
<dbReference type="SUPFAM" id="SSF109854">
    <property type="entry name" value="DinB/YfiT-like putative metalloenzymes"/>
    <property type="match status" value="1"/>
</dbReference>
<feature type="domain" description="DinB-like" evidence="1">
    <location>
        <begin position="16"/>
        <end position="149"/>
    </location>
</feature>
<proteinExistence type="predicted"/>
<dbReference type="OrthoDB" id="268680at2"/>
<dbReference type="AlphaFoldDB" id="A0A2S8EYP6"/>